<accession>A0AAE3VC02</accession>
<evidence type="ECO:0000259" key="1">
    <source>
        <dbReference type="PROSITE" id="PS51186"/>
    </source>
</evidence>
<evidence type="ECO:0000259" key="2">
    <source>
        <dbReference type="PROSITE" id="PS51729"/>
    </source>
</evidence>
<keyword evidence="4" id="KW-1185">Reference proteome</keyword>
<name>A0AAE3VC02_9FIRM</name>
<dbReference type="CDD" id="cd04301">
    <property type="entry name" value="NAT_SF"/>
    <property type="match status" value="1"/>
</dbReference>
<dbReference type="InterPro" id="IPR045057">
    <property type="entry name" value="Gcn5-rel_NAT"/>
</dbReference>
<sequence>MEYRHEKNLIALYDESGERLARVEFPAVGENIVEVTHTVVDESVRGRGIAGQLMKELVKELQKDGRKAELSCSYAVSWFEKHPECGDVLQE</sequence>
<dbReference type="SUPFAM" id="SSF55729">
    <property type="entry name" value="Acyl-CoA N-acyltransferases (Nat)"/>
    <property type="match status" value="1"/>
</dbReference>
<evidence type="ECO:0000313" key="4">
    <source>
        <dbReference type="Proteomes" id="UP001241537"/>
    </source>
</evidence>
<dbReference type="RefSeq" id="WP_307255293.1">
    <property type="nucleotide sequence ID" value="NZ_JAUSTO010000017.1"/>
</dbReference>
<dbReference type="GO" id="GO:0016747">
    <property type="term" value="F:acyltransferase activity, transferring groups other than amino-acyl groups"/>
    <property type="evidence" value="ECO:0007669"/>
    <property type="project" value="InterPro"/>
</dbReference>
<feature type="domain" description="N-acetyltransferase" evidence="1">
    <location>
        <begin position="1"/>
        <end position="91"/>
    </location>
</feature>
<evidence type="ECO:0000313" key="3">
    <source>
        <dbReference type="EMBL" id="MDQ0153337.1"/>
    </source>
</evidence>
<comment type="caution">
    <text evidence="3">The sequence shown here is derived from an EMBL/GenBank/DDBJ whole genome shotgun (WGS) entry which is preliminary data.</text>
</comment>
<dbReference type="PROSITE" id="PS51186">
    <property type="entry name" value="GNAT"/>
    <property type="match status" value="1"/>
</dbReference>
<protein>
    <submittedName>
        <fullName evidence="3">GNAT family acetyltransferase</fullName>
    </submittedName>
</protein>
<organism evidence="3 4">
    <name type="scientific">Moryella indoligenes</name>
    <dbReference type="NCBI Taxonomy" id="371674"/>
    <lineage>
        <taxon>Bacteria</taxon>
        <taxon>Bacillati</taxon>
        <taxon>Bacillota</taxon>
        <taxon>Clostridia</taxon>
        <taxon>Lachnospirales</taxon>
        <taxon>Lachnospiraceae</taxon>
        <taxon>Moryella</taxon>
    </lineage>
</organism>
<dbReference type="PROSITE" id="PS51729">
    <property type="entry name" value="GNAT_YJDJ"/>
    <property type="match status" value="1"/>
</dbReference>
<dbReference type="InterPro" id="IPR000182">
    <property type="entry name" value="GNAT_dom"/>
</dbReference>
<dbReference type="EMBL" id="JAUSTO010000017">
    <property type="protein sequence ID" value="MDQ0153337.1"/>
    <property type="molecule type" value="Genomic_DNA"/>
</dbReference>
<dbReference type="Gene3D" id="3.40.630.30">
    <property type="match status" value="1"/>
</dbReference>
<dbReference type="PANTHER" id="PTHR31435:SF10">
    <property type="entry name" value="BSR4717 PROTEIN"/>
    <property type="match status" value="1"/>
</dbReference>
<proteinExistence type="predicted"/>
<dbReference type="InterPro" id="IPR016181">
    <property type="entry name" value="Acyl_CoA_acyltransferase"/>
</dbReference>
<dbReference type="Pfam" id="PF14542">
    <property type="entry name" value="Acetyltransf_CG"/>
    <property type="match status" value="1"/>
</dbReference>
<dbReference type="Proteomes" id="UP001241537">
    <property type="component" value="Unassembled WGS sequence"/>
</dbReference>
<dbReference type="PANTHER" id="PTHR31435">
    <property type="entry name" value="PROTEIN NATD1"/>
    <property type="match status" value="1"/>
</dbReference>
<dbReference type="AlphaFoldDB" id="A0AAE3VC02"/>
<gene>
    <name evidence="3" type="ORF">J2S20_002052</name>
</gene>
<reference evidence="3" key="1">
    <citation type="submission" date="2023-07" db="EMBL/GenBank/DDBJ databases">
        <title>Genomic Encyclopedia of Type Strains, Phase IV (KMG-IV): sequencing the most valuable type-strain genomes for metagenomic binning, comparative biology and taxonomic classification.</title>
        <authorList>
            <person name="Goeker M."/>
        </authorList>
    </citation>
    <scope>NUCLEOTIDE SEQUENCE</scope>
    <source>
        <strain evidence="3">DSM 19659</strain>
    </source>
</reference>
<dbReference type="InterPro" id="IPR031165">
    <property type="entry name" value="GNAT_YJDJ"/>
</dbReference>
<feature type="domain" description="N-acetyltransferase" evidence="2">
    <location>
        <begin position="2"/>
        <end position="90"/>
    </location>
</feature>